<protein>
    <submittedName>
        <fullName evidence="1">Uncharacterized protein</fullName>
    </submittedName>
</protein>
<evidence type="ECO:0000313" key="1">
    <source>
        <dbReference type="EMBL" id="GAH03326.1"/>
    </source>
</evidence>
<name>X1C5G7_9ZZZZ</name>
<accession>X1C5G7</accession>
<proteinExistence type="predicted"/>
<dbReference type="EMBL" id="BART01020373">
    <property type="protein sequence ID" value="GAH03326.1"/>
    <property type="molecule type" value="Genomic_DNA"/>
</dbReference>
<reference evidence="1" key="1">
    <citation type="journal article" date="2014" name="Front. Microbiol.">
        <title>High frequency of phylogenetically diverse reductive dehalogenase-homologous genes in deep subseafloor sedimentary metagenomes.</title>
        <authorList>
            <person name="Kawai M."/>
            <person name="Futagami T."/>
            <person name="Toyoda A."/>
            <person name="Takaki Y."/>
            <person name="Nishi S."/>
            <person name="Hori S."/>
            <person name="Arai W."/>
            <person name="Tsubouchi T."/>
            <person name="Morono Y."/>
            <person name="Uchiyama I."/>
            <person name="Ito T."/>
            <person name="Fujiyama A."/>
            <person name="Inagaki F."/>
            <person name="Takami H."/>
        </authorList>
    </citation>
    <scope>NUCLEOTIDE SEQUENCE</scope>
    <source>
        <strain evidence="1">Expedition CK06-06</strain>
    </source>
</reference>
<gene>
    <name evidence="1" type="ORF">S01H4_37870</name>
</gene>
<sequence length="149" mass="17912">MDEVCKDTDLSHQEVYVIIDYWRKTSKYYWDEISKDTESVIRDWEIFVNNLNSTYEVYFLVSSYQKEFGRWIWYQPDFEDKETRDNRLIHKHIKGMFTRLDEMALMGEEVSATRLPAIEAVEALKAFLYIEQFVLIVLEGDIDVFHGYP</sequence>
<dbReference type="AlphaFoldDB" id="X1C5G7"/>
<comment type="caution">
    <text evidence="1">The sequence shown here is derived from an EMBL/GenBank/DDBJ whole genome shotgun (WGS) entry which is preliminary data.</text>
</comment>
<organism evidence="1">
    <name type="scientific">marine sediment metagenome</name>
    <dbReference type="NCBI Taxonomy" id="412755"/>
    <lineage>
        <taxon>unclassified sequences</taxon>
        <taxon>metagenomes</taxon>
        <taxon>ecological metagenomes</taxon>
    </lineage>
</organism>